<feature type="compositionally biased region" description="Polar residues" evidence="1">
    <location>
        <begin position="65"/>
        <end position="77"/>
    </location>
</feature>
<feature type="compositionally biased region" description="Basic and acidic residues" evidence="1">
    <location>
        <begin position="53"/>
        <end position="64"/>
    </location>
</feature>
<gene>
    <name evidence="2" type="ORF">TIFTF001_017202</name>
</gene>
<evidence type="ECO:0000313" key="3">
    <source>
        <dbReference type="Proteomes" id="UP001187192"/>
    </source>
</evidence>
<dbReference type="EMBL" id="BTGU01000027">
    <property type="protein sequence ID" value="GMN48015.1"/>
    <property type="molecule type" value="Genomic_DNA"/>
</dbReference>
<organism evidence="2 3">
    <name type="scientific">Ficus carica</name>
    <name type="common">Common fig</name>
    <dbReference type="NCBI Taxonomy" id="3494"/>
    <lineage>
        <taxon>Eukaryota</taxon>
        <taxon>Viridiplantae</taxon>
        <taxon>Streptophyta</taxon>
        <taxon>Embryophyta</taxon>
        <taxon>Tracheophyta</taxon>
        <taxon>Spermatophyta</taxon>
        <taxon>Magnoliopsida</taxon>
        <taxon>eudicotyledons</taxon>
        <taxon>Gunneridae</taxon>
        <taxon>Pentapetalae</taxon>
        <taxon>rosids</taxon>
        <taxon>fabids</taxon>
        <taxon>Rosales</taxon>
        <taxon>Moraceae</taxon>
        <taxon>Ficeae</taxon>
        <taxon>Ficus</taxon>
    </lineage>
</organism>
<evidence type="ECO:0000313" key="2">
    <source>
        <dbReference type="EMBL" id="GMN48015.1"/>
    </source>
</evidence>
<proteinExistence type="predicted"/>
<feature type="region of interest" description="Disordered" evidence="1">
    <location>
        <begin position="35"/>
        <end position="84"/>
    </location>
</feature>
<comment type="caution">
    <text evidence="2">The sequence shown here is derived from an EMBL/GenBank/DDBJ whole genome shotgun (WGS) entry which is preliminary data.</text>
</comment>
<sequence length="150" mass="16464">MLRAFQHFSVGFEILCECPNEVAGVPPSEWEIRPPFTKTGDFFGRNKKRKETKKTTEERKETNRLDSSPSLSTQTRWSRGSRRRDGDVAALVDLATTVEDLGDDNGDVGSRPPSIFNIEAIIFFGSGGSLGGCDGVGFLLPSPTEQGLIR</sequence>
<dbReference type="Proteomes" id="UP001187192">
    <property type="component" value="Unassembled WGS sequence"/>
</dbReference>
<protein>
    <submittedName>
        <fullName evidence="2">Uncharacterized protein</fullName>
    </submittedName>
</protein>
<reference evidence="2" key="1">
    <citation type="submission" date="2023-07" db="EMBL/GenBank/DDBJ databases">
        <title>draft genome sequence of fig (Ficus carica).</title>
        <authorList>
            <person name="Takahashi T."/>
            <person name="Nishimura K."/>
        </authorList>
    </citation>
    <scope>NUCLEOTIDE SEQUENCE</scope>
</reference>
<accession>A0AA88AA48</accession>
<dbReference type="AlphaFoldDB" id="A0AA88AA48"/>
<keyword evidence="3" id="KW-1185">Reference proteome</keyword>
<evidence type="ECO:0000256" key="1">
    <source>
        <dbReference type="SAM" id="MobiDB-lite"/>
    </source>
</evidence>
<name>A0AA88AA48_FICCA</name>